<evidence type="ECO:0000313" key="2">
    <source>
        <dbReference type="Proteomes" id="UP000276133"/>
    </source>
</evidence>
<dbReference type="EMBL" id="REGN01008818">
    <property type="protein sequence ID" value="RNA02613.1"/>
    <property type="molecule type" value="Genomic_DNA"/>
</dbReference>
<accession>A0A3M7PUD3</accession>
<evidence type="ECO:0008006" key="3">
    <source>
        <dbReference type="Google" id="ProtNLM"/>
    </source>
</evidence>
<organism evidence="1 2">
    <name type="scientific">Brachionus plicatilis</name>
    <name type="common">Marine rotifer</name>
    <name type="synonym">Brachionus muelleri</name>
    <dbReference type="NCBI Taxonomy" id="10195"/>
    <lineage>
        <taxon>Eukaryota</taxon>
        <taxon>Metazoa</taxon>
        <taxon>Spiralia</taxon>
        <taxon>Gnathifera</taxon>
        <taxon>Rotifera</taxon>
        <taxon>Eurotatoria</taxon>
        <taxon>Monogononta</taxon>
        <taxon>Pseudotrocha</taxon>
        <taxon>Ploima</taxon>
        <taxon>Brachionidae</taxon>
        <taxon>Brachionus</taxon>
    </lineage>
</organism>
<name>A0A3M7PUD3_BRAPC</name>
<reference evidence="1 2" key="1">
    <citation type="journal article" date="2018" name="Sci. Rep.">
        <title>Genomic signatures of local adaptation to the degree of environmental predictability in rotifers.</title>
        <authorList>
            <person name="Franch-Gras L."/>
            <person name="Hahn C."/>
            <person name="Garcia-Roger E.M."/>
            <person name="Carmona M.J."/>
            <person name="Serra M."/>
            <person name="Gomez A."/>
        </authorList>
    </citation>
    <scope>NUCLEOTIDE SEQUENCE [LARGE SCALE GENOMIC DNA]</scope>
    <source>
        <strain evidence="1">HYR1</strain>
    </source>
</reference>
<dbReference type="Proteomes" id="UP000276133">
    <property type="component" value="Unassembled WGS sequence"/>
</dbReference>
<proteinExistence type="predicted"/>
<evidence type="ECO:0000313" key="1">
    <source>
        <dbReference type="EMBL" id="RNA02613.1"/>
    </source>
</evidence>
<sequence>MKRALDQGWHQTIIQDKKISQKCGLGPTTFVLQHSIPIRIPLQRIRGRKRRLSGQSSTKYVQRENFLSKRVIKKWNCLPGTIMIACSVN</sequence>
<comment type="caution">
    <text evidence="1">The sequence shown here is derived from an EMBL/GenBank/DDBJ whole genome shotgun (WGS) entry which is preliminary data.</text>
</comment>
<gene>
    <name evidence="1" type="ORF">BpHYR1_019531</name>
</gene>
<protein>
    <recommendedName>
        <fullName evidence="3">RNA-directed DNA polymerase from mobile element jockey-like</fullName>
    </recommendedName>
</protein>
<dbReference type="AlphaFoldDB" id="A0A3M7PUD3"/>
<keyword evidence="2" id="KW-1185">Reference proteome</keyword>